<feature type="transmembrane region" description="Helical" evidence="1">
    <location>
        <begin position="96"/>
        <end position="116"/>
    </location>
</feature>
<dbReference type="InterPro" id="IPR012037">
    <property type="entry name" value="Alpha/beta-hydrolase_fam"/>
</dbReference>
<feature type="domain" description="Alpha/beta-hydrolase catalytic" evidence="2">
    <location>
        <begin position="271"/>
        <end position="560"/>
    </location>
</feature>
<dbReference type="InterPro" id="IPR027788">
    <property type="entry name" value="Alpha/beta-hydrolase_N_dom"/>
</dbReference>
<reference evidence="4" key="2">
    <citation type="submission" date="2020-09" db="EMBL/GenBank/DDBJ databases">
        <authorList>
            <person name="Sun Q."/>
            <person name="Zhou Y."/>
        </authorList>
    </citation>
    <scope>NUCLEOTIDE SEQUENCE</scope>
    <source>
        <strain evidence="4">CGMCC 1.12827</strain>
    </source>
</reference>
<sequence>MSADAHDNKATGDTDEQPWFRRELTRYFRHFSFFGVVLGLVLLWASTTPSLLPRGPLFQGLVSGGSFAIGYMVGAFLSWLVKFMTSRDSLPRPHRVLWWIVGVVAVVGSVLAFYWFQRWQNEIRDLMGMSHLPWTAYPIAVAVAIVVAIVLVIIGQLWGALVRWLSRVLGRFITGRIAAVIGFAVVVAVTISVLNGVVAREGMSALNNAFAAANDETRPNSVRPTSELRSGGPGSLVSWSSLGREGRIVVSNGPSVQQLSEFNGSPAMEPIRVYAGLDSSPSQSFRANAALAADELVRTGGLRRKIVAIGSATGSGWLNQATMSSLEYMYNGDTAIVSMQYSYLPSWLSFVVDKERTRQAGTALFEAVDARIRALPEGERPKLVVFGESLGSFGGEAPFGNINNVVARTDGALFSGPTFQNQIWADLRGQRDKGSPEWLPIYDQGNSVRFVSRPGDLDRPAKPWSTPRVIYLQHASDPIAWWSPSLLFRQPDWLKEKRGPDVLSSTHWIPVVTFLQVAADMAVSDQVPDGHGHFYLKDIANCWAAILQPPGWTQAKTEALRPLLRRSA</sequence>
<dbReference type="Pfam" id="PF10081">
    <property type="entry name" value="Abhydrolase_9"/>
    <property type="match status" value="1"/>
</dbReference>
<evidence type="ECO:0000313" key="4">
    <source>
        <dbReference type="EMBL" id="GGB33029.1"/>
    </source>
</evidence>
<name>A0A916T605_9ACTN</name>
<dbReference type="AlphaFoldDB" id="A0A916T605"/>
<comment type="caution">
    <text evidence="4">The sequence shown here is derived from an EMBL/GenBank/DDBJ whole genome shotgun (WGS) entry which is preliminary data.</text>
</comment>
<dbReference type="Proteomes" id="UP000621454">
    <property type="component" value="Unassembled WGS sequence"/>
</dbReference>
<reference evidence="4" key="1">
    <citation type="journal article" date="2014" name="Int. J. Syst. Evol. Microbiol.">
        <title>Complete genome sequence of Corynebacterium casei LMG S-19264T (=DSM 44701T), isolated from a smear-ripened cheese.</title>
        <authorList>
            <consortium name="US DOE Joint Genome Institute (JGI-PGF)"/>
            <person name="Walter F."/>
            <person name="Albersmeier A."/>
            <person name="Kalinowski J."/>
            <person name="Ruckert C."/>
        </authorList>
    </citation>
    <scope>NUCLEOTIDE SEQUENCE</scope>
    <source>
        <strain evidence="4">CGMCC 1.12827</strain>
    </source>
</reference>
<feature type="transmembrane region" description="Helical" evidence="1">
    <location>
        <begin position="27"/>
        <end position="45"/>
    </location>
</feature>
<feature type="transmembrane region" description="Helical" evidence="1">
    <location>
        <begin position="57"/>
        <end position="84"/>
    </location>
</feature>
<feature type="transmembrane region" description="Helical" evidence="1">
    <location>
        <begin position="177"/>
        <end position="198"/>
    </location>
</feature>
<feature type="transmembrane region" description="Helical" evidence="1">
    <location>
        <begin position="136"/>
        <end position="165"/>
    </location>
</feature>
<protein>
    <submittedName>
        <fullName evidence="4">Membrane protein</fullName>
    </submittedName>
</protein>
<dbReference type="InterPro" id="IPR027787">
    <property type="entry name" value="Alpha/beta-hydrolase_catalytic"/>
</dbReference>
<keyword evidence="5" id="KW-1185">Reference proteome</keyword>
<feature type="domain" description="Alpha/beta-hydrolase N-terminal" evidence="3">
    <location>
        <begin position="48"/>
        <end position="254"/>
    </location>
</feature>
<dbReference type="PIRSF" id="PIRSF007542">
    <property type="entry name" value="UCP007542"/>
    <property type="match status" value="1"/>
</dbReference>
<dbReference type="Pfam" id="PF15420">
    <property type="entry name" value="Abhydrolase_9_N"/>
    <property type="match status" value="1"/>
</dbReference>
<organism evidence="4 5">
    <name type="scientific">Gordonia jinhuaensis</name>
    <dbReference type="NCBI Taxonomy" id="1517702"/>
    <lineage>
        <taxon>Bacteria</taxon>
        <taxon>Bacillati</taxon>
        <taxon>Actinomycetota</taxon>
        <taxon>Actinomycetes</taxon>
        <taxon>Mycobacteriales</taxon>
        <taxon>Gordoniaceae</taxon>
        <taxon>Gordonia</taxon>
    </lineage>
</organism>
<accession>A0A916T605</accession>
<keyword evidence="1" id="KW-1133">Transmembrane helix</keyword>
<evidence type="ECO:0000259" key="3">
    <source>
        <dbReference type="Pfam" id="PF15420"/>
    </source>
</evidence>
<dbReference type="EMBL" id="BMGC01000013">
    <property type="protein sequence ID" value="GGB33029.1"/>
    <property type="molecule type" value="Genomic_DNA"/>
</dbReference>
<keyword evidence="1" id="KW-0472">Membrane</keyword>
<keyword evidence="1" id="KW-0812">Transmembrane</keyword>
<evidence type="ECO:0000313" key="5">
    <source>
        <dbReference type="Proteomes" id="UP000621454"/>
    </source>
</evidence>
<evidence type="ECO:0000256" key="1">
    <source>
        <dbReference type="SAM" id="Phobius"/>
    </source>
</evidence>
<gene>
    <name evidence="4" type="ORF">GCM10011489_21430</name>
</gene>
<dbReference type="RefSeq" id="WP_188586634.1">
    <property type="nucleotide sequence ID" value="NZ_BMGC01000013.1"/>
</dbReference>
<evidence type="ECO:0000259" key="2">
    <source>
        <dbReference type="Pfam" id="PF10081"/>
    </source>
</evidence>
<proteinExistence type="predicted"/>